<keyword evidence="3" id="KW-1185">Reference proteome</keyword>
<gene>
    <name evidence="2" type="ORF">JOE69_001348</name>
</gene>
<protein>
    <submittedName>
        <fullName evidence="2">GNAT superfamily N-acetyltransferase</fullName>
    </submittedName>
</protein>
<name>A0ABU1JAE9_9MICC</name>
<dbReference type="PROSITE" id="PS51186">
    <property type="entry name" value="GNAT"/>
    <property type="match status" value="1"/>
</dbReference>
<evidence type="ECO:0000259" key="1">
    <source>
        <dbReference type="PROSITE" id="PS51186"/>
    </source>
</evidence>
<dbReference type="InterPro" id="IPR016181">
    <property type="entry name" value="Acyl_CoA_acyltransferase"/>
</dbReference>
<organism evidence="2 3">
    <name type="scientific">Arthrobacter russicus</name>
    <dbReference type="NCBI Taxonomy" id="172040"/>
    <lineage>
        <taxon>Bacteria</taxon>
        <taxon>Bacillati</taxon>
        <taxon>Actinomycetota</taxon>
        <taxon>Actinomycetes</taxon>
        <taxon>Micrococcales</taxon>
        <taxon>Micrococcaceae</taxon>
        <taxon>Arthrobacter</taxon>
    </lineage>
</organism>
<dbReference type="Gene3D" id="3.40.630.30">
    <property type="match status" value="1"/>
</dbReference>
<comment type="caution">
    <text evidence="2">The sequence shown here is derived from an EMBL/GenBank/DDBJ whole genome shotgun (WGS) entry which is preliminary data.</text>
</comment>
<dbReference type="Pfam" id="PF00583">
    <property type="entry name" value="Acetyltransf_1"/>
    <property type="match status" value="1"/>
</dbReference>
<dbReference type="SUPFAM" id="SSF55729">
    <property type="entry name" value="Acyl-CoA N-acyltransferases (Nat)"/>
    <property type="match status" value="1"/>
</dbReference>
<reference evidence="2 3" key="1">
    <citation type="submission" date="2023-07" db="EMBL/GenBank/DDBJ databases">
        <title>Sequencing the genomes of 1000 actinobacteria strains.</title>
        <authorList>
            <person name="Klenk H.-P."/>
        </authorList>
    </citation>
    <scope>NUCLEOTIDE SEQUENCE [LARGE SCALE GENOMIC DNA]</scope>
    <source>
        <strain evidence="2 3">DSM 14555</strain>
    </source>
</reference>
<dbReference type="RefSeq" id="WP_309797163.1">
    <property type="nucleotide sequence ID" value="NZ_BAAAHY010000001.1"/>
</dbReference>
<evidence type="ECO:0000313" key="2">
    <source>
        <dbReference type="EMBL" id="MDR6269110.1"/>
    </source>
</evidence>
<evidence type="ECO:0000313" key="3">
    <source>
        <dbReference type="Proteomes" id="UP001185069"/>
    </source>
</evidence>
<sequence>MDFQLRQATPDDAEAVVRMHTQAHQESYAGLLPAEFFAGRRRSMPERTEQRRPYLASPDPRLLAFDADGELVGLADAGPGRQPGWQHRLELYSLYTLQRTHGSGLGPALLQAAVGAGPAYLWTLAENHRAQALYAKHGFIADGGRKFLSPEWLGLPEIRMVRSAD</sequence>
<dbReference type="Proteomes" id="UP001185069">
    <property type="component" value="Unassembled WGS sequence"/>
</dbReference>
<dbReference type="EMBL" id="JAVDQF010000001">
    <property type="protein sequence ID" value="MDR6269110.1"/>
    <property type="molecule type" value="Genomic_DNA"/>
</dbReference>
<proteinExistence type="predicted"/>
<feature type="domain" description="N-acetyltransferase" evidence="1">
    <location>
        <begin position="3"/>
        <end position="165"/>
    </location>
</feature>
<dbReference type="InterPro" id="IPR000182">
    <property type="entry name" value="GNAT_dom"/>
</dbReference>
<accession>A0ABU1JAE9</accession>